<keyword evidence="2" id="KW-1185">Reference proteome</keyword>
<dbReference type="Proteomes" id="UP001165960">
    <property type="component" value="Unassembled WGS sequence"/>
</dbReference>
<organism evidence="1 2">
    <name type="scientific">Entomophthora muscae</name>
    <dbReference type="NCBI Taxonomy" id="34485"/>
    <lineage>
        <taxon>Eukaryota</taxon>
        <taxon>Fungi</taxon>
        <taxon>Fungi incertae sedis</taxon>
        <taxon>Zoopagomycota</taxon>
        <taxon>Entomophthoromycotina</taxon>
        <taxon>Entomophthoromycetes</taxon>
        <taxon>Entomophthorales</taxon>
        <taxon>Entomophthoraceae</taxon>
        <taxon>Entomophthora</taxon>
    </lineage>
</organism>
<name>A0ACC2RGT0_9FUNG</name>
<reference evidence="1" key="1">
    <citation type="submission" date="2022-04" db="EMBL/GenBank/DDBJ databases">
        <title>Genome of the entomopathogenic fungus Entomophthora muscae.</title>
        <authorList>
            <person name="Elya C."/>
            <person name="Lovett B.R."/>
            <person name="Lee E."/>
            <person name="Macias A.M."/>
            <person name="Hajek A.E."/>
            <person name="De Bivort B.L."/>
            <person name="Kasson M.T."/>
            <person name="De Fine Licht H.H."/>
            <person name="Stajich J.E."/>
        </authorList>
    </citation>
    <scope>NUCLEOTIDE SEQUENCE</scope>
    <source>
        <strain evidence="1">Berkeley</strain>
    </source>
</reference>
<evidence type="ECO:0000313" key="1">
    <source>
        <dbReference type="EMBL" id="KAJ9049165.1"/>
    </source>
</evidence>
<accession>A0ACC2RGT0</accession>
<comment type="caution">
    <text evidence="1">The sequence shown here is derived from an EMBL/GenBank/DDBJ whole genome shotgun (WGS) entry which is preliminary data.</text>
</comment>
<dbReference type="EMBL" id="QTSX02007268">
    <property type="protein sequence ID" value="KAJ9049165.1"/>
    <property type="molecule type" value="Genomic_DNA"/>
</dbReference>
<gene>
    <name evidence="1" type="ORF">DSO57_1027528</name>
</gene>
<evidence type="ECO:0000313" key="2">
    <source>
        <dbReference type="Proteomes" id="UP001165960"/>
    </source>
</evidence>
<sequence>MFVSKRRGGSRKPSFHGAKLQSKVKDDSDISCEETSDYIEEVVNEEAAKEKFGVRGSVADKAAYIKVGLIDEGIFGDGLKEKRARSDFVLGGIQVMMEQEPESGKFNVLASSARRRLLQEGIPFFKSYVKANGYLMESPPLSGFKDYIDSIEPLYHHMSSALWTLPAFNLRLIEKVTPSFVSGASTEVAYNIFNVTVDMIITSMLAPASILYLGLHCLSTSPGQTEEEVKKGEESCD</sequence>
<protein>
    <submittedName>
        <fullName evidence="1">Uncharacterized protein</fullName>
    </submittedName>
</protein>
<proteinExistence type="predicted"/>